<dbReference type="InterPro" id="IPR037185">
    <property type="entry name" value="EmrE-like"/>
</dbReference>
<dbReference type="InterPro" id="IPR000620">
    <property type="entry name" value="EamA_dom"/>
</dbReference>
<accession>A0A1Z5K3V7</accession>
<reference evidence="4 5" key="1">
    <citation type="journal article" date="2015" name="Plant Cell">
        <title>Oil accumulation by the oleaginous diatom Fistulifera solaris as revealed by the genome and transcriptome.</title>
        <authorList>
            <person name="Tanaka T."/>
            <person name="Maeda Y."/>
            <person name="Veluchamy A."/>
            <person name="Tanaka M."/>
            <person name="Abida H."/>
            <person name="Marechal E."/>
            <person name="Bowler C."/>
            <person name="Muto M."/>
            <person name="Sunaga Y."/>
            <person name="Tanaka M."/>
            <person name="Yoshino T."/>
            <person name="Taniguchi T."/>
            <person name="Fukuda Y."/>
            <person name="Nemoto M."/>
            <person name="Matsumoto M."/>
            <person name="Wong P.S."/>
            <person name="Aburatani S."/>
            <person name="Fujibuchi W."/>
        </authorList>
    </citation>
    <scope>NUCLEOTIDE SEQUENCE [LARGE SCALE GENOMIC DNA]</scope>
    <source>
        <strain evidence="4 5">JPCC DA0580</strain>
    </source>
</reference>
<feature type="transmembrane region" description="Helical" evidence="2">
    <location>
        <begin position="210"/>
        <end position="228"/>
    </location>
</feature>
<sequence length="236" mass="24654">MGSSNSSLRQAPSSPSLAYGRLRFDSPKSQASPGRRLLQRAAAERDGLLVGSKATTKGGSMDPRTLVELVSSDSLQSVASPPLAVWIGPALLCALAYAFYNIFIKKGSASIHPILGGVVLQIVAALLGSLLLSYIIIQNSEDEENVLYWDAAGIRWAVCAGAAVGAAEILSFFVSSLGVQAMQSIPTIIGGSVFFGCVLGACLLHEVLTFRGWFGVFLICVGITLVGLEPSVEGGH</sequence>
<dbReference type="SUPFAM" id="SSF103481">
    <property type="entry name" value="Multidrug resistance efflux transporter EmrE"/>
    <property type="match status" value="1"/>
</dbReference>
<feature type="transmembrane region" description="Helical" evidence="2">
    <location>
        <begin position="185"/>
        <end position="204"/>
    </location>
</feature>
<feature type="compositionally biased region" description="Polar residues" evidence="1">
    <location>
        <begin position="1"/>
        <end position="16"/>
    </location>
</feature>
<organism evidence="4 5">
    <name type="scientific">Fistulifera solaris</name>
    <name type="common">Oleaginous diatom</name>
    <dbReference type="NCBI Taxonomy" id="1519565"/>
    <lineage>
        <taxon>Eukaryota</taxon>
        <taxon>Sar</taxon>
        <taxon>Stramenopiles</taxon>
        <taxon>Ochrophyta</taxon>
        <taxon>Bacillariophyta</taxon>
        <taxon>Bacillariophyceae</taxon>
        <taxon>Bacillariophycidae</taxon>
        <taxon>Naviculales</taxon>
        <taxon>Naviculaceae</taxon>
        <taxon>Fistulifera</taxon>
    </lineage>
</organism>
<dbReference type="OrthoDB" id="46352at2759"/>
<feature type="transmembrane region" description="Helical" evidence="2">
    <location>
        <begin position="153"/>
        <end position="173"/>
    </location>
</feature>
<dbReference type="AlphaFoldDB" id="A0A1Z5K3V7"/>
<evidence type="ECO:0000256" key="2">
    <source>
        <dbReference type="SAM" id="Phobius"/>
    </source>
</evidence>
<dbReference type="InParanoid" id="A0A1Z5K3V7"/>
<feature type="transmembrane region" description="Helical" evidence="2">
    <location>
        <begin position="83"/>
        <end position="103"/>
    </location>
</feature>
<protein>
    <recommendedName>
        <fullName evidence="3">EamA domain-containing protein</fullName>
    </recommendedName>
</protein>
<dbReference type="GO" id="GO:0016020">
    <property type="term" value="C:membrane"/>
    <property type="evidence" value="ECO:0007669"/>
    <property type="project" value="InterPro"/>
</dbReference>
<name>A0A1Z5K3V7_FISSO</name>
<comment type="caution">
    <text evidence="4">The sequence shown here is derived from an EMBL/GenBank/DDBJ whole genome shotgun (WGS) entry which is preliminary data.</text>
</comment>
<feature type="region of interest" description="Disordered" evidence="1">
    <location>
        <begin position="1"/>
        <end position="35"/>
    </location>
</feature>
<feature type="transmembrane region" description="Helical" evidence="2">
    <location>
        <begin position="115"/>
        <end position="137"/>
    </location>
</feature>
<dbReference type="EMBL" id="BDSP01000153">
    <property type="protein sequence ID" value="GAX20933.1"/>
    <property type="molecule type" value="Genomic_DNA"/>
</dbReference>
<feature type="domain" description="EamA" evidence="3">
    <location>
        <begin position="90"/>
        <end position="226"/>
    </location>
</feature>
<dbReference type="Pfam" id="PF00892">
    <property type="entry name" value="EamA"/>
    <property type="match status" value="1"/>
</dbReference>
<keyword evidence="2" id="KW-0472">Membrane</keyword>
<evidence type="ECO:0000256" key="1">
    <source>
        <dbReference type="SAM" id="MobiDB-lite"/>
    </source>
</evidence>
<keyword evidence="2" id="KW-0812">Transmembrane</keyword>
<dbReference type="Proteomes" id="UP000198406">
    <property type="component" value="Unassembled WGS sequence"/>
</dbReference>
<evidence type="ECO:0000259" key="3">
    <source>
        <dbReference type="Pfam" id="PF00892"/>
    </source>
</evidence>
<evidence type="ECO:0000313" key="5">
    <source>
        <dbReference type="Proteomes" id="UP000198406"/>
    </source>
</evidence>
<keyword evidence="2" id="KW-1133">Transmembrane helix</keyword>
<proteinExistence type="predicted"/>
<keyword evidence="5" id="KW-1185">Reference proteome</keyword>
<evidence type="ECO:0000313" key="4">
    <source>
        <dbReference type="EMBL" id="GAX20933.1"/>
    </source>
</evidence>
<gene>
    <name evidence="4" type="ORF">FisN_1Lh408</name>
</gene>